<sequence>SQHQTKDFTSVEDSLCNLRVIFDLVVQVERELFSFFASFFLFSKEKKKRNSL</sequence>
<protein>
    <submittedName>
        <fullName evidence="1">Uncharacterized protein</fullName>
    </submittedName>
</protein>
<proteinExistence type="predicted"/>
<dbReference type="AlphaFoldDB" id="U2KS34"/>
<dbReference type="Proteomes" id="UP000016662">
    <property type="component" value="Unassembled WGS sequence"/>
</dbReference>
<accession>U2KS34</accession>
<reference evidence="1 2" key="1">
    <citation type="submission" date="2013-07" db="EMBL/GenBank/DDBJ databases">
        <authorList>
            <person name="Weinstock G."/>
            <person name="Sodergren E."/>
            <person name="Wylie T."/>
            <person name="Fulton L."/>
            <person name="Fulton R."/>
            <person name="Fronick C."/>
            <person name="O'Laughlin M."/>
            <person name="Godfrey J."/>
            <person name="Miner T."/>
            <person name="Herter B."/>
            <person name="Appelbaum E."/>
            <person name="Cordes M."/>
            <person name="Lek S."/>
            <person name="Wollam A."/>
            <person name="Pepin K.H."/>
            <person name="Palsikar V.B."/>
            <person name="Mitreva M."/>
            <person name="Wilson R.K."/>
        </authorList>
    </citation>
    <scope>NUCLEOTIDE SEQUENCE [LARGE SCALE GENOMIC DNA]</scope>
    <source>
        <strain evidence="1 2">ATCC 27760</strain>
    </source>
</reference>
<evidence type="ECO:0000313" key="1">
    <source>
        <dbReference type="EMBL" id="ERJ94900.1"/>
    </source>
</evidence>
<comment type="caution">
    <text evidence="1">The sequence shown here is derived from an EMBL/GenBank/DDBJ whole genome shotgun (WGS) entry which is preliminary data.</text>
</comment>
<dbReference type="HOGENOM" id="CLU_3073625_0_0_9"/>
<keyword evidence="2" id="KW-1185">Reference proteome</keyword>
<gene>
    <name evidence="1" type="ORF">RUMCAL_01827</name>
</gene>
<evidence type="ECO:0000313" key="2">
    <source>
        <dbReference type="Proteomes" id="UP000016662"/>
    </source>
</evidence>
<organism evidence="1 2">
    <name type="scientific">Ruminococcus callidus ATCC 27760</name>
    <dbReference type="NCBI Taxonomy" id="411473"/>
    <lineage>
        <taxon>Bacteria</taxon>
        <taxon>Bacillati</taxon>
        <taxon>Bacillota</taxon>
        <taxon>Clostridia</taxon>
        <taxon>Eubacteriales</taxon>
        <taxon>Oscillospiraceae</taxon>
        <taxon>Ruminococcus</taxon>
    </lineage>
</organism>
<dbReference type="EMBL" id="AWVF01000230">
    <property type="protein sequence ID" value="ERJ94900.1"/>
    <property type="molecule type" value="Genomic_DNA"/>
</dbReference>
<feature type="non-terminal residue" evidence="1">
    <location>
        <position position="1"/>
    </location>
</feature>
<name>U2KS34_9FIRM</name>